<gene>
    <name evidence="3" type="ORF">I5U57_11020</name>
    <name evidence="2" type="ORF">QEK83_000491</name>
</gene>
<dbReference type="AlphaFoldDB" id="A0AA40XXB1"/>
<dbReference type="EMBL" id="ABLOMU010000003">
    <property type="protein sequence ID" value="EKT4439891.1"/>
    <property type="molecule type" value="Genomic_DNA"/>
</dbReference>
<dbReference type="InterPro" id="IPR037401">
    <property type="entry name" value="SnoaL-like"/>
</dbReference>
<proteinExistence type="predicted"/>
<evidence type="ECO:0000313" key="3">
    <source>
        <dbReference type="EMBL" id="MBH1639971.1"/>
    </source>
</evidence>
<sequence>MDESHCRHLIEHYLQAYNRFDIDAMLAVLAHNVRFENHSGGQLTMVTEGIDAFGELARQSAPLFREREQRLLELIFKDGVVLASIGWRGVFAQDIPDGPGAGTELALQGHSEFAFEDGRIVRIVDRS</sequence>
<comment type="caution">
    <text evidence="3">The sequence shown here is derived from an EMBL/GenBank/DDBJ whole genome shotgun (WGS) entry which is preliminary data.</text>
</comment>
<dbReference type="EMBL" id="JADUNO010000031">
    <property type="protein sequence ID" value="MBH1639971.1"/>
    <property type="molecule type" value="Genomic_DNA"/>
</dbReference>
<organism evidence="3 4">
    <name type="scientific">Stenotrophomonas maltophilia</name>
    <name type="common">Pseudomonas maltophilia</name>
    <name type="synonym">Xanthomonas maltophilia</name>
    <dbReference type="NCBI Taxonomy" id="40324"/>
    <lineage>
        <taxon>Bacteria</taxon>
        <taxon>Pseudomonadati</taxon>
        <taxon>Pseudomonadota</taxon>
        <taxon>Gammaproteobacteria</taxon>
        <taxon>Lysobacterales</taxon>
        <taxon>Lysobacteraceae</taxon>
        <taxon>Stenotrophomonas</taxon>
        <taxon>Stenotrophomonas maltophilia group</taxon>
    </lineage>
</organism>
<dbReference type="SUPFAM" id="SSF54427">
    <property type="entry name" value="NTF2-like"/>
    <property type="match status" value="1"/>
</dbReference>
<evidence type="ECO:0000313" key="2">
    <source>
        <dbReference type="EMBL" id="EKT4439891.1"/>
    </source>
</evidence>
<dbReference type="InterPro" id="IPR032710">
    <property type="entry name" value="NTF2-like_dom_sf"/>
</dbReference>
<protein>
    <submittedName>
        <fullName evidence="3">Nuclear transport factor 2 family protein</fullName>
    </submittedName>
</protein>
<accession>A0AA40XXB1</accession>
<dbReference type="Proteomes" id="UP000616785">
    <property type="component" value="Unassembled WGS sequence"/>
</dbReference>
<dbReference type="Gene3D" id="3.10.450.50">
    <property type="match status" value="1"/>
</dbReference>
<dbReference type="Proteomes" id="UP001214521">
    <property type="component" value="Unassembled WGS sequence"/>
</dbReference>
<feature type="domain" description="SnoaL-like" evidence="1">
    <location>
        <begin position="10"/>
        <end position="123"/>
    </location>
</feature>
<dbReference type="RefSeq" id="WP_019660343.1">
    <property type="nucleotide sequence ID" value="NZ_JBFCWN010000002.1"/>
</dbReference>
<reference evidence="3" key="1">
    <citation type="submission" date="2020-11" db="EMBL/GenBank/DDBJ databases">
        <title>Enhanced detection system for hospital associated transmission using whole genome sequencing surveillance.</title>
        <authorList>
            <person name="Harrison L.H."/>
            <person name="Van Tyne D."/>
            <person name="Marsh J.W."/>
            <person name="Griffith M.P."/>
            <person name="Snyder D.J."/>
            <person name="Cooper V.S."/>
            <person name="Mustapha M."/>
        </authorList>
    </citation>
    <scope>NUCLEOTIDE SEQUENCE</scope>
    <source>
        <strain evidence="3">STEN00092</strain>
    </source>
</reference>
<dbReference type="GeneID" id="90525580"/>
<reference evidence="2" key="2">
    <citation type="submission" date="2022-07" db="EMBL/GenBank/DDBJ databases">
        <authorList>
            <consortium name="Clinical and Environmental Microbiology Branch: Whole genome sequencing antimicrobial resistance pathogens in the healthcare setting"/>
        </authorList>
    </citation>
    <scope>NUCLEOTIDE SEQUENCE</scope>
    <source>
        <strain evidence="2">Stenotrophomonas_maltophilia_2021CK-00905</strain>
    </source>
</reference>
<evidence type="ECO:0000313" key="4">
    <source>
        <dbReference type="Proteomes" id="UP000616785"/>
    </source>
</evidence>
<name>A0AA40XXB1_STEMA</name>
<dbReference type="Pfam" id="PF12680">
    <property type="entry name" value="SnoaL_2"/>
    <property type="match status" value="1"/>
</dbReference>
<evidence type="ECO:0000259" key="1">
    <source>
        <dbReference type="Pfam" id="PF12680"/>
    </source>
</evidence>